<protein>
    <submittedName>
        <fullName evidence="2">Uncharacterized protein</fullName>
    </submittedName>
</protein>
<gene>
    <name evidence="2" type="ORF">VBRA1451_LOCUS983</name>
</gene>
<name>A0A7S1JJD2_9ALVE</name>
<dbReference type="AlphaFoldDB" id="A0A7S1JJD2"/>
<feature type="compositionally biased region" description="Basic residues" evidence="1">
    <location>
        <begin position="29"/>
        <end position="41"/>
    </location>
</feature>
<sequence>MCLLSTKTCATDEPDCSRATLTPPLTGNRHTKHTQRQRGKRPLPLAPHTRDDECPRVCIQPVKCPRLHSHSLVLPSDTHIQTHSFITVRIDRRNTQASLVPGRLTTPFN</sequence>
<reference evidence="2" key="1">
    <citation type="submission" date="2021-01" db="EMBL/GenBank/DDBJ databases">
        <authorList>
            <person name="Corre E."/>
            <person name="Pelletier E."/>
            <person name="Niang G."/>
            <person name="Scheremetjew M."/>
            <person name="Finn R."/>
            <person name="Kale V."/>
            <person name="Holt S."/>
            <person name="Cochrane G."/>
            <person name="Meng A."/>
            <person name="Brown T."/>
            <person name="Cohen L."/>
        </authorList>
    </citation>
    <scope>NUCLEOTIDE SEQUENCE</scope>
    <source>
        <strain evidence="2">CCMP3346</strain>
    </source>
</reference>
<evidence type="ECO:0000256" key="1">
    <source>
        <dbReference type="SAM" id="MobiDB-lite"/>
    </source>
</evidence>
<evidence type="ECO:0000313" key="2">
    <source>
        <dbReference type="EMBL" id="CAD9045930.1"/>
    </source>
</evidence>
<proteinExistence type="predicted"/>
<organism evidence="2">
    <name type="scientific">Vitrella brassicaformis</name>
    <dbReference type="NCBI Taxonomy" id="1169539"/>
    <lineage>
        <taxon>Eukaryota</taxon>
        <taxon>Sar</taxon>
        <taxon>Alveolata</taxon>
        <taxon>Colpodellida</taxon>
        <taxon>Vitrellaceae</taxon>
        <taxon>Vitrella</taxon>
    </lineage>
</organism>
<feature type="region of interest" description="Disordered" evidence="1">
    <location>
        <begin position="1"/>
        <end position="52"/>
    </location>
</feature>
<dbReference type="EMBL" id="HBGB01001637">
    <property type="protein sequence ID" value="CAD9045930.1"/>
    <property type="molecule type" value="Transcribed_RNA"/>
</dbReference>
<accession>A0A7S1JJD2</accession>